<evidence type="ECO:0000313" key="9">
    <source>
        <dbReference type="Proteomes" id="UP000292939"/>
    </source>
</evidence>
<dbReference type="AlphaFoldDB" id="A0A4P6UMP9"/>
<evidence type="ECO:0000259" key="7">
    <source>
        <dbReference type="Pfam" id="PF06305"/>
    </source>
</evidence>
<dbReference type="GO" id="GO:0005886">
    <property type="term" value="C:plasma membrane"/>
    <property type="evidence" value="ECO:0007669"/>
    <property type="project" value="InterPro"/>
</dbReference>
<evidence type="ECO:0000256" key="1">
    <source>
        <dbReference type="ARBA" id="ARBA00022475"/>
    </source>
</evidence>
<evidence type="ECO:0000256" key="3">
    <source>
        <dbReference type="ARBA" id="ARBA00022989"/>
    </source>
</evidence>
<evidence type="ECO:0000256" key="4">
    <source>
        <dbReference type="ARBA" id="ARBA00023136"/>
    </source>
</evidence>
<dbReference type="OrthoDB" id="9154783at2"/>
<keyword evidence="1" id="KW-1003">Cell membrane</keyword>
<dbReference type="Pfam" id="PF06305">
    <property type="entry name" value="LapA_dom"/>
    <property type="match status" value="1"/>
</dbReference>
<feature type="region of interest" description="Disordered" evidence="5">
    <location>
        <begin position="80"/>
        <end position="109"/>
    </location>
</feature>
<evidence type="ECO:0000256" key="5">
    <source>
        <dbReference type="SAM" id="MobiDB-lite"/>
    </source>
</evidence>
<dbReference type="KEGG" id="hgr:DW355_15095"/>
<organism evidence="8 9">
    <name type="scientific">Hylemonella gracilis</name>
    <dbReference type="NCBI Taxonomy" id="80880"/>
    <lineage>
        <taxon>Bacteria</taxon>
        <taxon>Pseudomonadati</taxon>
        <taxon>Pseudomonadota</taxon>
        <taxon>Betaproteobacteria</taxon>
        <taxon>Burkholderiales</taxon>
        <taxon>Comamonadaceae</taxon>
        <taxon>Hylemonella</taxon>
    </lineage>
</organism>
<evidence type="ECO:0000313" key="8">
    <source>
        <dbReference type="EMBL" id="QBK05874.1"/>
    </source>
</evidence>
<gene>
    <name evidence="8" type="ORF">DW355_15095</name>
</gene>
<feature type="domain" description="Lipopolysaccharide assembly protein A" evidence="7">
    <location>
        <begin position="26"/>
        <end position="85"/>
    </location>
</feature>
<dbReference type="RefSeq" id="WP_131281295.1">
    <property type="nucleotide sequence ID" value="NZ_CP031395.1"/>
</dbReference>
<keyword evidence="2 6" id="KW-0812">Transmembrane</keyword>
<evidence type="ECO:0000256" key="6">
    <source>
        <dbReference type="SAM" id="Phobius"/>
    </source>
</evidence>
<proteinExistence type="predicted"/>
<keyword evidence="4 6" id="KW-0472">Membrane</keyword>
<protein>
    <submittedName>
        <fullName evidence="8">DUF1049 domain-containing protein</fullName>
    </submittedName>
</protein>
<dbReference type="Proteomes" id="UP000292939">
    <property type="component" value="Chromosome"/>
</dbReference>
<sequence length="109" mass="12514">MNKLVWLLKWMLRAAIFFALLVFALNNQARVTLNFFFDYQWNTPLVFVVLAAFALGLALGILVMLPRWLGQRHAARKARRQLESESESKLGMSTQFTPSKPFPHDHPVG</sequence>
<dbReference type="EMBL" id="CP031395">
    <property type="protein sequence ID" value="QBK05874.1"/>
    <property type="molecule type" value="Genomic_DNA"/>
</dbReference>
<accession>A0A4P6UMP9</accession>
<name>A0A4P6UMP9_9BURK</name>
<reference evidence="8 9" key="1">
    <citation type="submission" date="2018-07" db="EMBL/GenBank/DDBJ databases">
        <title>Exploring interactions and the metabolic potential of the ultra-small soil bacteria Hylemonella gracilis.</title>
        <authorList>
            <person name="Tyc O."/>
            <person name="Kulkarni P."/>
            <person name="Gawehns F."/>
            <person name="Hundscheid M."/>
            <person name="Zweers H."/>
            <person name="Garbeva P."/>
        </authorList>
    </citation>
    <scope>NUCLEOTIDE SEQUENCE [LARGE SCALE GENOMIC DNA]</scope>
    <source>
        <strain evidence="8 9">NS1</strain>
    </source>
</reference>
<feature type="transmembrane region" description="Helical" evidence="6">
    <location>
        <begin position="45"/>
        <end position="70"/>
    </location>
</feature>
<dbReference type="InterPro" id="IPR010445">
    <property type="entry name" value="LapA_dom"/>
</dbReference>
<evidence type="ECO:0000256" key="2">
    <source>
        <dbReference type="ARBA" id="ARBA00022692"/>
    </source>
</evidence>
<keyword evidence="3 6" id="KW-1133">Transmembrane helix</keyword>